<evidence type="ECO:0000313" key="3">
    <source>
        <dbReference type="EMBL" id="GEO18365.1"/>
    </source>
</evidence>
<dbReference type="SUPFAM" id="SSF46894">
    <property type="entry name" value="C-terminal effector domain of the bipartite response regulators"/>
    <property type="match status" value="1"/>
</dbReference>
<dbReference type="AlphaFoldDB" id="A0A512C2C3"/>
<evidence type="ECO:0000256" key="1">
    <source>
        <dbReference type="ARBA" id="ARBA00023125"/>
    </source>
</evidence>
<sequence length="254" mass="27186">MSSAGISDISSSASLERPRVATILISENALFGMGLKQILSETQFRVSAVVSKADLEDRSCFPALPDTEPALVIVDADNCSSATVKVAERVRTLCAHARIMVLADNLDLDPMLLHPVAQVDGICSKTAEPAVVVKSLELILAGGSILPFAMIRSLLNRMDNGSDPRSGNDPSPATTEAYELKAHGLSRREGEILRCLMEGAPNKLIARQFGLTEATVKVHVKAILRKTGMKNRTQAAIWGASHGSSESTDQPNRQ</sequence>
<gene>
    <name evidence="3" type="ORF">MAE02_60610</name>
</gene>
<keyword evidence="4" id="KW-1185">Reference proteome</keyword>
<dbReference type="PRINTS" id="PR00038">
    <property type="entry name" value="HTHLUXR"/>
</dbReference>
<dbReference type="PROSITE" id="PS50043">
    <property type="entry name" value="HTH_LUXR_2"/>
    <property type="match status" value="1"/>
</dbReference>
<dbReference type="Gene3D" id="3.40.50.2300">
    <property type="match status" value="1"/>
</dbReference>
<comment type="caution">
    <text evidence="3">The sequence shown here is derived from an EMBL/GenBank/DDBJ whole genome shotgun (WGS) entry which is preliminary data.</text>
</comment>
<proteinExistence type="predicted"/>
<protein>
    <recommendedName>
        <fullName evidence="2">HTH luxR-type domain-containing protein</fullName>
    </recommendedName>
</protein>
<dbReference type="InterPro" id="IPR000792">
    <property type="entry name" value="Tscrpt_reg_LuxR_C"/>
</dbReference>
<dbReference type="RefSeq" id="WP_147022980.1">
    <property type="nucleotide sequence ID" value="NZ_BJYU01000185.1"/>
</dbReference>
<reference evidence="3 4" key="1">
    <citation type="submission" date="2019-07" db="EMBL/GenBank/DDBJ databases">
        <title>Whole genome shotgun sequence of Microvirga aerophila NBRC 106136.</title>
        <authorList>
            <person name="Hosoyama A."/>
            <person name="Uohara A."/>
            <person name="Ohji S."/>
            <person name="Ichikawa N."/>
        </authorList>
    </citation>
    <scope>NUCLEOTIDE SEQUENCE [LARGE SCALE GENOMIC DNA]</scope>
    <source>
        <strain evidence="3 4">NBRC 106136</strain>
    </source>
</reference>
<dbReference type="InterPro" id="IPR016032">
    <property type="entry name" value="Sig_transdc_resp-reg_C-effctor"/>
</dbReference>
<dbReference type="PANTHER" id="PTHR43214:SF42">
    <property type="entry name" value="TRANSCRIPTIONAL REGULATORY PROTEIN DESR"/>
    <property type="match status" value="1"/>
</dbReference>
<dbReference type="SMART" id="SM00421">
    <property type="entry name" value="HTH_LUXR"/>
    <property type="match status" value="1"/>
</dbReference>
<organism evidence="3 4">
    <name type="scientific">Microvirga aerophila</name>
    <dbReference type="NCBI Taxonomy" id="670291"/>
    <lineage>
        <taxon>Bacteria</taxon>
        <taxon>Pseudomonadati</taxon>
        <taxon>Pseudomonadota</taxon>
        <taxon>Alphaproteobacteria</taxon>
        <taxon>Hyphomicrobiales</taxon>
        <taxon>Methylobacteriaceae</taxon>
        <taxon>Microvirga</taxon>
    </lineage>
</organism>
<keyword evidence="1" id="KW-0238">DNA-binding</keyword>
<accession>A0A512C2C3</accession>
<dbReference type="EMBL" id="BJYU01000185">
    <property type="protein sequence ID" value="GEO18365.1"/>
    <property type="molecule type" value="Genomic_DNA"/>
</dbReference>
<dbReference type="InterPro" id="IPR039420">
    <property type="entry name" value="WalR-like"/>
</dbReference>
<feature type="domain" description="HTH luxR-type" evidence="2">
    <location>
        <begin position="178"/>
        <end position="243"/>
    </location>
</feature>
<dbReference type="Proteomes" id="UP000321085">
    <property type="component" value="Unassembled WGS sequence"/>
</dbReference>
<evidence type="ECO:0000313" key="4">
    <source>
        <dbReference type="Proteomes" id="UP000321085"/>
    </source>
</evidence>
<dbReference type="PROSITE" id="PS00622">
    <property type="entry name" value="HTH_LUXR_1"/>
    <property type="match status" value="1"/>
</dbReference>
<evidence type="ECO:0000259" key="2">
    <source>
        <dbReference type="PROSITE" id="PS50043"/>
    </source>
</evidence>
<name>A0A512C2C3_9HYPH</name>
<dbReference type="Pfam" id="PF00196">
    <property type="entry name" value="GerE"/>
    <property type="match status" value="1"/>
</dbReference>
<dbReference type="GO" id="GO:0006355">
    <property type="term" value="P:regulation of DNA-templated transcription"/>
    <property type="evidence" value="ECO:0007669"/>
    <property type="project" value="InterPro"/>
</dbReference>
<dbReference type="PANTHER" id="PTHR43214">
    <property type="entry name" value="TWO-COMPONENT RESPONSE REGULATOR"/>
    <property type="match status" value="1"/>
</dbReference>
<dbReference type="CDD" id="cd06170">
    <property type="entry name" value="LuxR_C_like"/>
    <property type="match status" value="1"/>
</dbReference>
<dbReference type="GO" id="GO:0003677">
    <property type="term" value="F:DNA binding"/>
    <property type="evidence" value="ECO:0007669"/>
    <property type="project" value="UniProtKB-KW"/>
</dbReference>